<name>A0A9P4GVT0_9PLEO</name>
<comment type="caution">
    <text evidence="1">The sequence shown here is derived from an EMBL/GenBank/DDBJ whole genome shotgun (WGS) entry which is preliminary data.</text>
</comment>
<accession>A0A9P4GVT0</accession>
<evidence type="ECO:0000313" key="2">
    <source>
        <dbReference type="Proteomes" id="UP000799777"/>
    </source>
</evidence>
<proteinExistence type="predicted"/>
<sequence>MTSCFDVWKNGASDDPGQIWLAQLLYLLERSHEDLLKDAKDADGNMSAHTHKRFVDTFALQIWKAANGYEYFLNDRLVDFEGDTEFRLAVETDETGPHLIWITSEDMMHLVLPMSPEVAIIFCNESRFWESPFAEALHQSGIPYPENSLLSKAPHRDIINVDVPKRKRGRKTWPATTAWRVSIGTLSQQHHRLITSYSLSHTCAVLIVHKRSRFEKAKRELEQFIQARLATWRKQGVRSGVVLPNHSNESRILRRCEAPRDALPSQEQLDAIADSQMSSLAKAMEFFSSRAEEIDMTKENALIRAEGLIPESNEKKSSRLMPSFVQVAFEAAYPPRHPEYRDLKALSFAELIDYGTREETFANLMTSIGRKITELIDSEACVAQAEADKTNNKETSPIPEMATAANKVMRNPWFQGGVQNGSNLRRSLLDVRRAARHTYDVCTRSLHPVGKVAAIGIPITRKATVAEG</sequence>
<protein>
    <submittedName>
        <fullName evidence="1">Uncharacterized protein</fullName>
    </submittedName>
</protein>
<reference evidence="1" key="1">
    <citation type="journal article" date="2020" name="Stud. Mycol.">
        <title>101 Dothideomycetes genomes: a test case for predicting lifestyles and emergence of pathogens.</title>
        <authorList>
            <person name="Haridas S."/>
            <person name="Albert R."/>
            <person name="Binder M."/>
            <person name="Bloem J."/>
            <person name="Labutti K."/>
            <person name="Salamov A."/>
            <person name="Andreopoulos B."/>
            <person name="Baker S."/>
            <person name="Barry K."/>
            <person name="Bills G."/>
            <person name="Bluhm B."/>
            <person name="Cannon C."/>
            <person name="Castanera R."/>
            <person name="Culley D."/>
            <person name="Daum C."/>
            <person name="Ezra D."/>
            <person name="Gonzalez J."/>
            <person name="Henrissat B."/>
            <person name="Kuo A."/>
            <person name="Liang C."/>
            <person name="Lipzen A."/>
            <person name="Lutzoni F."/>
            <person name="Magnuson J."/>
            <person name="Mondo S."/>
            <person name="Nolan M."/>
            <person name="Ohm R."/>
            <person name="Pangilinan J."/>
            <person name="Park H.-J."/>
            <person name="Ramirez L."/>
            <person name="Alfaro M."/>
            <person name="Sun H."/>
            <person name="Tritt A."/>
            <person name="Yoshinaga Y."/>
            <person name="Zwiers L.-H."/>
            <person name="Turgeon B."/>
            <person name="Goodwin S."/>
            <person name="Spatafora J."/>
            <person name="Crous P."/>
            <person name="Grigoriev I."/>
        </authorList>
    </citation>
    <scope>NUCLEOTIDE SEQUENCE</scope>
    <source>
        <strain evidence="1">CBS 110217</strain>
    </source>
</reference>
<evidence type="ECO:0000313" key="1">
    <source>
        <dbReference type="EMBL" id="KAF2023833.1"/>
    </source>
</evidence>
<dbReference type="EMBL" id="ML978321">
    <property type="protein sequence ID" value="KAF2023833.1"/>
    <property type="molecule type" value="Genomic_DNA"/>
</dbReference>
<dbReference type="Proteomes" id="UP000799777">
    <property type="component" value="Unassembled WGS sequence"/>
</dbReference>
<keyword evidence="2" id="KW-1185">Reference proteome</keyword>
<dbReference type="AlphaFoldDB" id="A0A9P4GVT0"/>
<gene>
    <name evidence="1" type="ORF">EK21DRAFT_94566</name>
</gene>
<organism evidence="1 2">
    <name type="scientific">Setomelanomma holmii</name>
    <dbReference type="NCBI Taxonomy" id="210430"/>
    <lineage>
        <taxon>Eukaryota</taxon>
        <taxon>Fungi</taxon>
        <taxon>Dikarya</taxon>
        <taxon>Ascomycota</taxon>
        <taxon>Pezizomycotina</taxon>
        <taxon>Dothideomycetes</taxon>
        <taxon>Pleosporomycetidae</taxon>
        <taxon>Pleosporales</taxon>
        <taxon>Pleosporineae</taxon>
        <taxon>Phaeosphaeriaceae</taxon>
        <taxon>Setomelanomma</taxon>
    </lineage>
</organism>
<dbReference type="OrthoDB" id="5340163at2759"/>